<evidence type="ECO:0000313" key="4">
    <source>
        <dbReference type="Proteomes" id="UP000219435"/>
    </source>
</evidence>
<sequence length="549" mass="58096">MDERAGSTAVLGDHPEVTDELLRTTGPDEPETRGRGLRNAGWALSGAAVLGVGYIPAARVPIIADDFQALQETFAITDGSLWEALTFGFSAGQQAGHSNPVGQTLGALYHYLAYWVSASFGVSPQYFDVLATLAMIALGVAGAASAVVWSLARLPALRVSFWPTFALLAAVTAATLQLHVPWSDDPVVSYGPAGWGSTAIGFWMIAWALRAIAPGVRDTRSIVICSLLGVVAVWYYEMLVGAVAAVAVALVLTALTAVDRAQIRRRCLVLMGTAVVLPAVMFVAGRVLLAVPSEEAGYGGTTLALGRAGVSAWGNGMLSALPGGGWGYLTETAGAPALDWDSLHLGAGLVLLVGAIGFAWVRSTGLDVLRGDVVAPASDEPLPAWRSPWLVPVATLLTFWAGATATHAMTVKYSEKMARPGQVYLSYAVGIICVAALIVLALVALRRHRSARLLVVGLPLVGAFVLGQVTLNMTLAEITQTHYPINAQLVAQSADGDVSEVVRCGTLFDWMTKQGWPEYYLVAVRDGVQENYERMYGEPFCADLDERVD</sequence>
<name>A0A285V4W1_9ACTN</name>
<evidence type="ECO:0008006" key="5">
    <source>
        <dbReference type="Google" id="ProtNLM"/>
    </source>
</evidence>
<dbReference type="Proteomes" id="UP000219435">
    <property type="component" value="Unassembled WGS sequence"/>
</dbReference>
<evidence type="ECO:0000256" key="2">
    <source>
        <dbReference type="SAM" id="Phobius"/>
    </source>
</evidence>
<keyword evidence="2" id="KW-1133">Transmembrane helix</keyword>
<proteinExistence type="predicted"/>
<feature type="transmembrane region" description="Helical" evidence="2">
    <location>
        <begin position="159"/>
        <end position="180"/>
    </location>
</feature>
<keyword evidence="4" id="KW-1185">Reference proteome</keyword>
<evidence type="ECO:0000313" key="3">
    <source>
        <dbReference type="EMBL" id="SOC48977.1"/>
    </source>
</evidence>
<keyword evidence="2" id="KW-0472">Membrane</keyword>
<feature type="transmembrane region" description="Helical" evidence="2">
    <location>
        <begin position="310"/>
        <end position="330"/>
    </location>
</feature>
<organism evidence="3 4">
    <name type="scientific">Blastococcus aggregatus</name>
    <dbReference type="NCBI Taxonomy" id="38502"/>
    <lineage>
        <taxon>Bacteria</taxon>
        <taxon>Bacillati</taxon>
        <taxon>Actinomycetota</taxon>
        <taxon>Actinomycetes</taxon>
        <taxon>Geodermatophilales</taxon>
        <taxon>Geodermatophilaceae</taxon>
        <taxon>Blastococcus</taxon>
    </lineage>
</organism>
<keyword evidence="2" id="KW-0812">Transmembrane</keyword>
<dbReference type="AlphaFoldDB" id="A0A285V4W1"/>
<dbReference type="OrthoDB" id="5141198at2"/>
<feature type="transmembrane region" description="Helical" evidence="2">
    <location>
        <begin position="451"/>
        <end position="471"/>
    </location>
</feature>
<feature type="transmembrane region" description="Helical" evidence="2">
    <location>
        <begin position="268"/>
        <end position="290"/>
    </location>
</feature>
<feature type="compositionally biased region" description="Basic and acidic residues" evidence="1">
    <location>
        <begin position="13"/>
        <end position="22"/>
    </location>
</feature>
<reference evidence="4" key="1">
    <citation type="submission" date="2017-08" db="EMBL/GenBank/DDBJ databases">
        <authorList>
            <person name="Varghese N."/>
            <person name="Submissions S."/>
        </authorList>
    </citation>
    <scope>NUCLEOTIDE SEQUENCE [LARGE SCALE GENOMIC DNA]</scope>
    <source>
        <strain evidence="4">DSM 4725</strain>
    </source>
</reference>
<feature type="region of interest" description="Disordered" evidence="1">
    <location>
        <begin position="1"/>
        <end position="37"/>
    </location>
</feature>
<evidence type="ECO:0000256" key="1">
    <source>
        <dbReference type="SAM" id="MobiDB-lite"/>
    </source>
</evidence>
<dbReference type="RefSeq" id="WP_097194544.1">
    <property type="nucleotide sequence ID" value="NZ_OBQI01000002.1"/>
</dbReference>
<feature type="transmembrane region" description="Helical" evidence="2">
    <location>
        <begin position="129"/>
        <end position="152"/>
    </location>
</feature>
<feature type="transmembrane region" description="Helical" evidence="2">
    <location>
        <begin position="423"/>
        <end position="445"/>
    </location>
</feature>
<feature type="transmembrane region" description="Helical" evidence="2">
    <location>
        <begin position="389"/>
        <end position="411"/>
    </location>
</feature>
<feature type="transmembrane region" description="Helical" evidence="2">
    <location>
        <begin position="242"/>
        <end position="261"/>
    </location>
</feature>
<dbReference type="EMBL" id="OBQI01000002">
    <property type="protein sequence ID" value="SOC48977.1"/>
    <property type="molecule type" value="Genomic_DNA"/>
</dbReference>
<gene>
    <name evidence="3" type="ORF">SAMN05660748_1691</name>
</gene>
<protein>
    <recommendedName>
        <fullName evidence="5">4-amino-4-deoxy-L-arabinose transferase</fullName>
    </recommendedName>
</protein>
<accession>A0A285V4W1</accession>
<feature type="transmembrane region" description="Helical" evidence="2">
    <location>
        <begin position="342"/>
        <end position="361"/>
    </location>
</feature>